<dbReference type="InterPro" id="IPR011747">
    <property type="entry name" value="CHP02241"/>
</dbReference>
<reference evidence="1 2" key="1">
    <citation type="submission" date="2022-10" db="EMBL/GenBank/DDBJ databases">
        <title>Janthinobacterium sp. hw3 Genome sequencing.</title>
        <authorList>
            <person name="Park S."/>
        </authorList>
    </citation>
    <scope>NUCLEOTIDE SEQUENCE [LARGE SCALE GENOMIC DNA]</scope>
    <source>
        <strain evidence="2">hw3</strain>
    </source>
</reference>
<keyword evidence="2" id="KW-1185">Reference proteome</keyword>
<dbReference type="EMBL" id="JAQQXR010000012">
    <property type="protein sequence ID" value="MDC8760332.1"/>
    <property type="molecule type" value="Genomic_DNA"/>
</dbReference>
<dbReference type="PANTHER" id="PTHR38009:SF1">
    <property type="entry name" value="CONSERVED HYPOTHETICAL PHAGE TAIL PROTEIN"/>
    <property type="match status" value="1"/>
</dbReference>
<sequence>MSMLSSLFGKDDYPPSAFYFKVVLGATLGMTDASFQEVSGMNAELDTETVIEGGENRYVHTLPTGMKSRSLVLKRGIAPFHSPLVLWCRSVFELDFIVPIVAQPVGVYLMNVHRLPIRAWSFANAYPVKWEVEKFNATSSEVAIENITLSYTYSNRLI</sequence>
<accession>A0ABT5K969</accession>
<protein>
    <submittedName>
        <fullName evidence="1">Phage tail protein</fullName>
    </submittedName>
</protein>
<dbReference type="PANTHER" id="PTHR38009">
    <property type="entry name" value="CONSERVED HYPOTHETICAL PHAGE TAIL PROTEIN"/>
    <property type="match status" value="1"/>
</dbReference>
<organism evidence="1 2">
    <name type="scientific">Janthinobacterium fluminis</name>
    <dbReference type="NCBI Taxonomy" id="2987524"/>
    <lineage>
        <taxon>Bacteria</taxon>
        <taxon>Pseudomonadati</taxon>
        <taxon>Pseudomonadota</taxon>
        <taxon>Betaproteobacteria</taxon>
        <taxon>Burkholderiales</taxon>
        <taxon>Oxalobacteraceae</taxon>
        <taxon>Janthinobacterium</taxon>
    </lineage>
</organism>
<evidence type="ECO:0000313" key="2">
    <source>
        <dbReference type="Proteomes" id="UP001221208"/>
    </source>
</evidence>
<comment type="caution">
    <text evidence="1">The sequence shown here is derived from an EMBL/GenBank/DDBJ whole genome shotgun (WGS) entry which is preliminary data.</text>
</comment>
<evidence type="ECO:0000313" key="1">
    <source>
        <dbReference type="EMBL" id="MDC8760332.1"/>
    </source>
</evidence>
<gene>
    <name evidence="1" type="ORF">OIK44_22325</name>
</gene>
<dbReference type="RefSeq" id="WP_273674060.1">
    <property type="nucleotide sequence ID" value="NZ_JAQQXR010000012.1"/>
</dbReference>
<name>A0ABT5K969_9BURK</name>
<dbReference type="InterPro" id="IPR010667">
    <property type="entry name" value="Phage_T4_Gp19"/>
</dbReference>
<proteinExistence type="predicted"/>
<dbReference type="Proteomes" id="UP001221208">
    <property type="component" value="Unassembled WGS sequence"/>
</dbReference>
<dbReference type="NCBIfam" id="TIGR02241">
    <property type="entry name" value="conserved hypothetical phage tail region protein"/>
    <property type="match status" value="1"/>
</dbReference>
<dbReference type="Pfam" id="PF06841">
    <property type="entry name" value="Phage_T4_gp19"/>
    <property type="match status" value="1"/>
</dbReference>